<organism evidence="3 4">
    <name type="scientific">Mycobacterium kansasii</name>
    <dbReference type="NCBI Taxonomy" id="1768"/>
    <lineage>
        <taxon>Bacteria</taxon>
        <taxon>Bacillati</taxon>
        <taxon>Actinomycetota</taxon>
        <taxon>Actinomycetes</taxon>
        <taxon>Mycobacteriales</taxon>
        <taxon>Mycobacteriaceae</taxon>
        <taxon>Mycobacterium</taxon>
    </lineage>
</organism>
<feature type="region of interest" description="Disordered" evidence="1">
    <location>
        <begin position="1"/>
        <end position="24"/>
    </location>
</feature>
<keyword evidence="2" id="KW-0472">Membrane</keyword>
<keyword evidence="2" id="KW-0812">Transmembrane</keyword>
<feature type="transmembrane region" description="Helical" evidence="2">
    <location>
        <begin position="70"/>
        <end position="98"/>
    </location>
</feature>
<keyword evidence="4" id="KW-1185">Reference proteome</keyword>
<reference evidence="3 4" key="1">
    <citation type="submission" date="2020-07" db="EMBL/GenBank/DDBJ databases">
        <title>Mycobacterium kansasii (former subtype) with zoonotic potential isolated from diseased indoor pet cat, Japan.</title>
        <authorList>
            <person name="Fukano H."/>
            <person name="Terazono T."/>
            <person name="Hoshino Y."/>
        </authorList>
    </citation>
    <scope>NUCLEOTIDE SEQUENCE [LARGE SCALE GENOMIC DNA]</scope>
    <source>
        <strain evidence="3 4">Kuro-I</strain>
    </source>
</reference>
<feature type="transmembrane region" description="Helical" evidence="2">
    <location>
        <begin position="104"/>
        <end position="123"/>
    </location>
</feature>
<evidence type="ECO:0000313" key="3">
    <source>
        <dbReference type="EMBL" id="BCI86495.1"/>
    </source>
</evidence>
<gene>
    <name evidence="3" type="ORF">NIIDMKKI_17010</name>
</gene>
<evidence type="ECO:0000256" key="2">
    <source>
        <dbReference type="SAM" id="Phobius"/>
    </source>
</evidence>
<dbReference type="Proteomes" id="UP000516380">
    <property type="component" value="Chromosome"/>
</dbReference>
<keyword evidence="2" id="KW-1133">Transmembrane helix</keyword>
<evidence type="ECO:0000256" key="1">
    <source>
        <dbReference type="SAM" id="MobiDB-lite"/>
    </source>
</evidence>
<name>A0A7G1I9P7_MYCKA</name>
<dbReference type="AlphaFoldDB" id="A0A7G1I9P7"/>
<protein>
    <submittedName>
        <fullName evidence="3">Uncharacterized protein</fullName>
    </submittedName>
</protein>
<evidence type="ECO:0000313" key="4">
    <source>
        <dbReference type="Proteomes" id="UP000516380"/>
    </source>
</evidence>
<dbReference type="EMBL" id="AP023343">
    <property type="protein sequence ID" value="BCI86495.1"/>
    <property type="molecule type" value="Genomic_DNA"/>
</dbReference>
<proteinExistence type="predicted"/>
<sequence length="267" mass="27797">MSARRTKRSDPDEQPAATGRPKASSRALAQVIERSAHVQAPAAEAYVARLRRAHPAAGPAEIVAKIEKRFVAAVTASGAAIGIVATLPGIGTLAALLAAAGETAVFLEATALLVLALASVYGIPLDHRERRRALVLAVLVGDNSKSAVAELMGSGRTSGGWVSESVASLPLPAVSKFNTRMFKYFAKRFALKRGALMFGKLLPAGIGAVIGAIGNRLVGKSWSAMRARRSARRRLAGRSRCTYCRLFGTPASGQAGSGVSGESPAKR</sequence>
<accession>A0A7G1I9P7</accession>